<feature type="non-terminal residue" evidence="4">
    <location>
        <position position="415"/>
    </location>
</feature>
<dbReference type="EMBL" id="GQ903566">
    <property type="protein sequence ID" value="ACX50978.1"/>
    <property type="molecule type" value="Genomic_DNA"/>
</dbReference>
<evidence type="ECO:0000313" key="4">
    <source>
        <dbReference type="EMBL" id="ACX50978.1"/>
    </source>
</evidence>
<reference evidence="4" key="1">
    <citation type="journal article" date="2010" name="Infect. Immun.">
        <title>Evaluation of the antigenic diversity of placenta-binding Plasmodium falciparum variants and the antibody repertoire among pregnant women.</title>
        <authorList>
            <person name="Hommel M."/>
            <person name="Elliott S.R."/>
            <person name="Soma V."/>
            <person name="Kelly G."/>
            <person name="Fowkes F.J."/>
            <person name="Chesson J.M."/>
            <person name="Duffy M.F."/>
            <person name="Bockhorst J."/>
            <person name="Avril M."/>
            <person name="Mueller I."/>
            <person name="Raiko A."/>
            <person name="Stanisic D.I."/>
            <person name="Rogerson S.J."/>
            <person name="Smith J.D."/>
            <person name="Beeson J.G."/>
        </authorList>
    </citation>
    <scope>NUCLEOTIDE SEQUENCE</scope>
    <source>
        <strain evidence="4">HSC3-E5.c</strain>
    </source>
</reference>
<evidence type="ECO:0000259" key="3">
    <source>
        <dbReference type="Pfam" id="PF22672"/>
    </source>
</evidence>
<dbReference type="GO" id="GO:0046789">
    <property type="term" value="F:host cell surface receptor binding"/>
    <property type="evidence" value="ECO:0007669"/>
    <property type="project" value="InterPro"/>
</dbReference>
<dbReference type="AlphaFoldDB" id="D0EWR4"/>
<feature type="domain" description="Duffy-antigen binding" evidence="2">
    <location>
        <begin position="88"/>
        <end position="288"/>
    </location>
</feature>
<feature type="non-terminal residue" evidence="4">
    <location>
        <position position="1"/>
    </location>
</feature>
<evidence type="ECO:0000256" key="1">
    <source>
        <dbReference type="SAM" id="MobiDB-lite"/>
    </source>
</evidence>
<proteinExistence type="predicted"/>
<dbReference type="GO" id="GO:0016020">
    <property type="term" value="C:membrane"/>
    <property type="evidence" value="ECO:0007669"/>
    <property type="project" value="InterPro"/>
</dbReference>
<name>D0EWR4_PLAFA</name>
<dbReference type="SUPFAM" id="SSF140924">
    <property type="entry name" value="Duffy binding domain-like"/>
    <property type="match status" value="1"/>
</dbReference>
<dbReference type="InterPro" id="IPR042202">
    <property type="entry name" value="Duffy-ag-bd_sf"/>
</dbReference>
<dbReference type="Pfam" id="PF22672">
    <property type="entry name" value="DBL_C"/>
    <property type="match status" value="1"/>
</dbReference>
<protein>
    <submittedName>
        <fullName evidence="4">VAR2CSA</fullName>
    </submittedName>
</protein>
<dbReference type="Gene3D" id="1.20.58.830">
    <property type="match status" value="1"/>
</dbReference>
<dbReference type="Pfam" id="PF05424">
    <property type="entry name" value="Duffy_binding"/>
    <property type="match status" value="1"/>
</dbReference>
<gene>
    <name evidence="4" type="primary">VAR2CSA</name>
</gene>
<feature type="region of interest" description="Disordered" evidence="1">
    <location>
        <begin position="147"/>
        <end position="189"/>
    </location>
</feature>
<dbReference type="InterPro" id="IPR008602">
    <property type="entry name" value="Duffy-antigen-binding"/>
</dbReference>
<sequence length="415" mass="47240">FLIKKCGNNSGDGETIFSEKLNNAEKKCKENESTDTNINKSETSSKCSEPIYIRGCQSKTYDGKIFPGKGGEKQWICKDTITHGDTNGACIPPRTQNLCVGNLWDKSYGGRSNIKNDTKESLKNKLKNAIQKETELLYEYHDKGTAIISRNPMKEGGEDGKGKQKEGGEDGKGKQKEGGEEANNNSNGLPKGFCHAVQRSFIDYKNMILGTSVNTYEYIGKLQEDIKKIIEKGTPQQKDKIGGSGADKVNDWWKGIEREMWGAVKCGIKTIKKQNNKCTYTGDECGVSPPTGNDEDQFVSWFKEWGEQFCIERLQYEQNIRDACINKDMEQNKCINSKNNNEKEIQGDCKRKCEKYKKYISEKKQEWDKQKTKYENKYVGKSASDLLKENYPECISANFDFIFNDKADHKKYYPY</sequence>
<dbReference type="Gene3D" id="1.20.1310.20">
    <property type="entry name" value="Duffy-antigen binding domain"/>
    <property type="match status" value="1"/>
</dbReference>
<evidence type="ECO:0000259" key="2">
    <source>
        <dbReference type="Pfam" id="PF05424"/>
    </source>
</evidence>
<accession>D0EWR4</accession>
<feature type="domain" description="Duffy-binding-like" evidence="3">
    <location>
        <begin position="304"/>
        <end position="384"/>
    </location>
</feature>
<feature type="compositionally biased region" description="Basic and acidic residues" evidence="1">
    <location>
        <begin position="152"/>
        <end position="179"/>
    </location>
</feature>
<organism evidence="4">
    <name type="scientific">Plasmodium falciparum</name>
    <name type="common">malaria parasite P. falciparum</name>
    <dbReference type="NCBI Taxonomy" id="5833"/>
    <lineage>
        <taxon>Eukaryota</taxon>
        <taxon>Sar</taxon>
        <taxon>Alveolata</taxon>
        <taxon>Apicomplexa</taxon>
        <taxon>Aconoidasida</taxon>
        <taxon>Haemosporida</taxon>
        <taxon>Plasmodiidae</taxon>
        <taxon>Plasmodium</taxon>
        <taxon>Plasmodium (Laverania)</taxon>
    </lineage>
</organism>
<dbReference type="InterPro" id="IPR054595">
    <property type="entry name" value="DBL_C"/>
</dbReference>